<dbReference type="InterPro" id="IPR051534">
    <property type="entry name" value="CBASS_pafABC_assoc_protein"/>
</dbReference>
<dbReference type="InterPro" id="IPR026881">
    <property type="entry name" value="WYL_dom"/>
</dbReference>
<dbReference type="PROSITE" id="PS52050">
    <property type="entry name" value="WYL"/>
    <property type="match status" value="1"/>
</dbReference>
<dbReference type="Pfam" id="PF25583">
    <property type="entry name" value="WCX"/>
    <property type="match status" value="1"/>
</dbReference>
<evidence type="ECO:0000259" key="2">
    <source>
        <dbReference type="Pfam" id="PF25583"/>
    </source>
</evidence>
<accession>A0A178M769</accession>
<dbReference type="AlphaFoldDB" id="A0A178M769"/>
<gene>
    <name evidence="3" type="ORF">A6A03_17570</name>
</gene>
<dbReference type="PANTHER" id="PTHR34580">
    <property type="match status" value="1"/>
</dbReference>
<evidence type="ECO:0000259" key="1">
    <source>
        <dbReference type="Pfam" id="PF13280"/>
    </source>
</evidence>
<dbReference type="STRING" id="1707952.A6A03_17570"/>
<sequence length="338" mass="38754">MAEQEPSSGRGGGIRRSSKLTFQRRLWLVRRLVRGPATAQELIDDARRAFDHDIYPANATIALNHDLAEIRNLFGCTIKRVRNGRYTLVDYGELALLDLADAELDTLSFLVTLFADAITPNARSVQGLLDRIIALLPSERRVVFEHAGPHVSVETPAMTSKPDPTMLERIRRNLGRHYLRFRYRSTHSPAQIEEEHRVAPYHLLVRDGHTYLDAVCLAGPHAEIVNRYVNYRVDRIVPGSLMVEPGRMPPAPPPRRVWQVRYWLAPPVAQQRDIALWFPGSTVVFFADGSAEITAETTDLWQARQILFRYREHCRVLEPPELVQMMRTSVQQMQEYYP</sequence>
<dbReference type="OrthoDB" id="142749at2"/>
<feature type="domain" description="WYL" evidence="1">
    <location>
        <begin position="176"/>
        <end position="236"/>
    </location>
</feature>
<dbReference type="PANTHER" id="PTHR34580:SF1">
    <property type="entry name" value="PROTEIN PAFC"/>
    <property type="match status" value="1"/>
</dbReference>
<organism evidence="3 4">
    <name type="scientific">Chloroflexus islandicus</name>
    <dbReference type="NCBI Taxonomy" id="1707952"/>
    <lineage>
        <taxon>Bacteria</taxon>
        <taxon>Bacillati</taxon>
        <taxon>Chloroflexota</taxon>
        <taxon>Chloroflexia</taxon>
        <taxon>Chloroflexales</taxon>
        <taxon>Chloroflexineae</taxon>
        <taxon>Chloroflexaceae</taxon>
        <taxon>Chloroflexus</taxon>
    </lineage>
</organism>
<proteinExistence type="predicted"/>
<comment type="caution">
    <text evidence="3">The sequence shown here is derived from an EMBL/GenBank/DDBJ whole genome shotgun (WGS) entry which is preliminary data.</text>
</comment>
<dbReference type="Pfam" id="PF13280">
    <property type="entry name" value="WYL"/>
    <property type="match status" value="1"/>
</dbReference>
<protein>
    <submittedName>
        <fullName evidence="3">WYL domain-containing protein</fullName>
    </submittedName>
</protein>
<evidence type="ECO:0000313" key="4">
    <source>
        <dbReference type="Proteomes" id="UP000078287"/>
    </source>
</evidence>
<dbReference type="RefSeq" id="WP_066789848.1">
    <property type="nucleotide sequence ID" value="NZ_LWQS01000072.1"/>
</dbReference>
<keyword evidence="4" id="KW-1185">Reference proteome</keyword>
<dbReference type="Proteomes" id="UP000078287">
    <property type="component" value="Unassembled WGS sequence"/>
</dbReference>
<dbReference type="EMBL" id="LWQS01000072">
    <property type="protein sequence ID" value="OAN43898.1"/>
    <property type="molecule type" value="Genomic_DNA"/>
</dbReference>
<reference evidence="3 4" key="1">
    <citation type="submission" date="2016-04" db="EMBL/GenBank/DDBJ databases">
        <title>Chloroflexus islandicus sp. nov., a thermophilic filamentous anoxygenic phototrophic bacterium from geyser Strokkur (Iceland).</title>
        <authorList>
            <person name="Gaisin V.A."/>
            <person name="Kalashnikov A.M."/>
            <person name="Sukhacheva M.V."/>
            <person name="Grouzdev D.S."/>
            <person name="Ivanov T.M."/>
            <person name="Kuznetsov B."/>
            <person name="Gorlenko V.M."/>
        </authorList>
    </citation>
    <scope>NUCLEOTIDE SEQUENCE [LARGE SCALE GENOMIC DNA]</scope>
    <source>
        <strain evidence="4">isl-2</strain>
    </source>
</reference>
<evidence type="ECO:0000313" key="3">
    <source>
        <dbReference type="EMBL" id="OAN43898.1"/>
    </source>
</evidence>
<feature type="domain" description="WCX" evidence="2">
    <location>
        <begin position="258"/>
        <end position="333"/>
    </location>
</feature>
<name>A0A178M769_9CHLR</name>
<dbReference type="InterPro" id="IPR057727">
    <property type="entry name" value="WCX_dom"/>
</dbReference>